<dbReference type="EC" id="1.3.1.25" evidence="3"/>
<evidence type="ECO:0000256" key="1">
    <source>
        <dbReference type="ARBA" id="ARBA00006484"/>
    </source>
</evidence>
<dbReference type="OrthoDB" id="9803333at2"/>
<dbReference type="Gene3D" id="3.40.50.720">
    <property type="entry name" value="NAD(P)-binding Rossmann-like Domain"/>
    <property type="match status" value="1"/>
</dbReference>
<dbReference type="NCBIfam" id="NF040811">
    <property type="entry name" value="BenD"/>
    <property type="match status" value="1"/>
</dbReference>
<gene>
    <name evidence="3" type="ORF">FOB72_21640</name>
</gene>
<keyword evidence="3" id="KW-0560">Oxidoreductase</keyword>
<evidence type="ECO:0000313" key="3">
    <source>
        <dbReference type="EMBL" id="QET06601.1"/>
    </source>
</evidence>
<dbReference type="AlphaFoldDB" id="A0A5P2HED6"/>
<dbReference type="SUPFAM" id="SSF51735">
    <property type="entry name" value="NAD(P)-binding Rossmann-fold domains"/>
    <property type="match status" value="1"/>
</dbReference>
<dbReference type="PROSITE" id="PS00061">
    <property type="entry name" value="ADH_SHORT"/>
    <property type="match status" value="1"/>
</dbReference>
<organism evidence="3 4">
    <name type="scientific">Cupriavidus pauculus</name>
    <dbReference type="NCBI Taxonomy" id="82633"/>
    <lineage>
        <taxon>Bacteria</taxon>
        <taxon>Pseudomonadati</taxon>
        <taxon>Pseudomonadota</taxon>
        <taxon>Betaproteobacteria</taxon>
        <taxon>Burkholderiales</taxon>
        <taxon>Burkholderiaceae</taxon>
        <taxon>Cupriavidus</taxon>
    </lineage>
</organism>
<dbReference type="CDD" id="cd08937">
    <property type="entry name" value="DHB_DH-like_SDR_c"/>
    <property type="match status" value="1"/>
</dbReference>
<dbReference type="InterPro" id="IPR036291">
    <property type="entry name" value="NAD(P)-bd_dom_sf"/>
</dbReference>
<comment type="similarity">
    <text evidence="1 2">Belongs to the short-chain dehydrogenases/reductases (SDR) family.</text>
</comment>
<dbReference type="GO" id="GO:0047116">
    <property type="term" value="F:1,6-dihydroxycyclohexa-2,4-diene-1-carboxylate dehydrogenase activity"/>
    <property type="evidence" value="ECO:0007669"/>
    <property type="project" value="UniProtKB-EC"/>
</dbReference>
<accession>A0A5P2HED6</accession>
<name>A0A5P2HED6_9BURK</name>
<evidence type="ECO:0000313" key="4">
    <source>
        <dbReference type="Proteomes" id="UP000322822"/>
    </source>
</evidence>
<sequence>MANTLPDTGRLAGQRAGQRAGRLAGRFAGRTMIVTGAAQGIGRGVARRAATEGATVVLVDRSTLVDEVTAEIASAGGMAISVHADLETFAGAQRMVAAAQEAFGAVHILVNNVGGTIWAKPYEHYAEDEIEAEIRRSLFPTLWGCRAVLPGMVARRSGVIVNVSSIATRSIHRVPYAAAKGGVNALTASLAFEHAEDGIRVNAVATGGTEAPPRRIPRNEQRQSAQEAGWYEAIVAQTKATSLMHRYGSIAEQVGVILFLASDEASYMTGTVVPVGGGDLG</sequence>
<dbReference type="EMBL" id="CP044067">
    <property type="protein sequence ID" value="QET06601.1"/>
    <property type="molecule type" value="Genomic_DNA"/>
</dbReference>
<dbReference type="PRINTS" id="PR00081">
    <property type="entry name" value="GDHRDH"/>
</dbReference>
<dbReference type="Proteomes" id="UP000322822">
    <property type="component" value="Chromosome 2"/>
</dbReference>
<dbReference type="InterPro" id="IPR002347">
    <property type="entry name" value="SDR_fam"/>
</dbReference>
<dbReference type="PRINTS" id="PR00080">
    <property type="entry name" value="SDRFAMILY"/>
</dbReference>
<dbReference type="Pfam" id="PF00106">
    <property type="entry name" value="adh_short"/>
    <property type="match status" value="1"/>
</dbReference>
<dbReference type="GO" id="GO:0016616">
    <property type="term" value="F:oxidoreductase activity, acting on the CH-OH group of donors, NAD or NADP as acceptor"/>
    <property type="evidence" value="ECO:0007669"/>
    <property type="project" value="TreeGrafter"/>
</dbReference>
<dbReference type="FunFam" id="3.40.50.720:FF:000084">
    <property type="entry name" value="Short-chain dehydrogenase reductase"/>
    <property type="match status" value="1"/>
</dbReference>
<dbReference type="PANTHER" id="PTHR42760:SF123">
    <property type="entry name" value="OXIDOREDUCTASE"/>
    <property type="match status" value="1"/>
</dbReference>
<protein>
    <submittedName>
        <fullName evidence="3">1,6-dihydroxycyclohexa-2,4-diene-1-carboxylate dehydrogenase</fullName>
        <ecNumber evidence="3">1.3.1.25</ecNumber>
    </submittedName>
</protein>
<dbReference type="InterPro" id="IPR047686">
    <property type="entry name" value="BenD"/>
</dbReference>
<evidence type="ECO:0000256" key="2">
    <source>
        <dbReference type="RuleBase" id="RU000363"/>
    </source>
</evidence>
<dbReference type="NCBIfam" id="NF009463">
    <property type="entry name" value="PRK12823.1"/>
    <property type="match status" value="1"/>
</dbReference>
<reference evidence="3 4" key="1">
    <citation type="submission" date="2019-09" db="EMBL/GenBank/DDBJ databases">
        <title>FDA dAtabase for Regulatory Grade micrObial Sequences (FDA-ARGOS): Supporting development and validation of Infectious Disease Dx tests.</title>
        <authorList>
            <person name="Sciortino C."/>
            <person name="Tallon L."/>
            <person name="Sadzewicz L."/>
            <person name="Vavikolanu K."/>
            <person name="Mehta A."/>
            <person name="Aluvathingal J."/>
            <person name="Nadendla S."/>
            <person name="Nandy P."/>
            <person name="Geyer C."/>
            <person name="Yan Y."/>
            <person name="Sichtig H."/>
        </authorList>
    </citation>
    <scope>NUCLEOTIDE SEQUENCE [LARGE SCALE GENOMIC DNA]</scope>
    <source>
        <strain evidence="3 4">FDAARGOS_664</strain>
    </source>
</reference>
<dbReference type="InterPro" id="IPR020904">
    <property type="entry name" value="Sc_DH/Rdtase_CS"/>
</dbReference>
<dbReference type="PANTHER" id="PTHR42760">
    <property type="entry name" value="SHORT-CHAIN DEHYDROGENASES/REDUCTASES FAMILY MEMBER"/>
    <property type="match status" value="1"/>
</dbReference>
<dbReference type="GO" id="GO:0030497">
    <property type="term" value="P:fatty acid elongation"/>
    <property type="evidence" value="ECO:0007669"/>
    <property type="project" value="TreeGrafter"/>
</dbReference>
<proteinExistence type="inferred from homology"/>